<dbReference type="InterPro" id="IPR018756">
    <property type="entry name" value="DUF2314"/>
</dbReference>
<dbReference type="Pfam" id="PF10077">
    <property type="entry name" value="DUF2314"/>
    <property type="match status" value="1"/>
</dbReference>
<organism evidence="2 3">
    <name type="scientific">Arthrobacter cryoconiti</name>
    <dbReference type="NCBI Taxonomy" id="748907"/>
    <lineage>
        <taxon>Bacteria</taxon>
        <taxon>Bacillati</taxon>
        <taxon>Actinomycetota</taxon>
        <taxon>Actinomycetes</taxon>
        <taxon>Micrococcales</taxon>
        <taxon>Micrococcaceae</taxon>
        <taxon>Arthrobacter</taxon>
    </lineage>
</organism>
<dbReference type="RefSeq" id="WP_230068242.1">
    <property type="nucleotide sequence ID" value="NZ_BAABLL010000017.1"/>
</dbReference>
<evidence type="ECO:0000313" key="3">
    <source>
        <dbReference type="Proteomes" id="UP001595773"/>
    </source>
</evidence>
<keyword evidence="3" id="KW-1185">Reference proteome</keyword>
<reference evidence="3" key="1">
    <citation type="journal article" date="2019" name="Int. J. Syst. Evol. Microbiol.">
        <title>The Global Catalogue of Microorganisms (GCM) 10K type strain sequencing project: providing services to taxonomists for standard genome sequencing and annotation.</title>
        <authorList>
            <consortium name="The Broad Institute Genomics Platform"/>
            <consortium name="The Broad Institute Genome Sequencing Center for Infectious Disease"/>
            <person name="Wu L."/>
            <person name="Ma J."/>
        </authorList>
    </citation>
    <scope>NUCLEOTIDE SEQUENCE [LARGE SCALE GENOMIC DNA]</scope>
    <source>
        <strain evidence="3">CGMCC 1.10698</strain>
    </source>
</reference>
<evidence type="ECO:0000259" key="1">
    <source>
        <dbReference type="Pfam" id="PF10077"/>
    </source>
</evidence>
<dbReference type="EMBL" id="JBHSCQ010000024">
    <property type="protein sequence ID" value="MFC4267258.1"/>
    <property type="molecule type" value="Genomic_DNA"/>
</dbReference>
<gene>
    <name evidence="2" type="ORF">ACFOW9_16750</name>
</gene>
<accession>A0ABV8R503</accession>
<name>A0ABV8R503_9MICC</name>
<dbReference type="Proteomes" id="UP001595773">
    <property type="component" value="Unassembled WGS sequence"/>
</dbReference>
<proteinExistence type="predicted"/>
<protein>
    <submittedName>
        <fullName evidence="2">DUF2314 domain-containing protein</fullName>
    </submittedName>
</protein>
<feature type="domain" description="DUF2314" evidence="1">
    <location>
        <begin position="33"/>
        <end position="90"/>
    </location>
</feature>
<sequence>MVTLANALKLSAEHPDQYQTPSAEDKAPLRPGNLVKIRFESQGWIEGMWVRITHRHGRDLQGTLENAPFLLDAVLARGDTITFSLDNILDIEN</sequence>
<evidence type="ECO:0000313" key="2">
    <source>
        <dbReference type="EMBL" id="MFC4267258.1"/>
    </source>
</evidence>
<comment type="caution">
    <text evidence="2">The sequence shown here is derived from an EMBL/GenBank/DDBJ whole genome shotgun (WGS) entry which is preliminary data.</text>
</comment>